<evidence type="ECO:0000313" key="3">
    <source>
        <dbReference type="EMBL" id="KAF0299281.1"/>
    </source>
</evidence>
<dbReference type="PANTHER" id="PTHR16127:SF13">
    <property type="entry name" value="GH01188P"/>
    <property type="match status" value="1"/>
</dbReference>
<feature type="coiled-coil region" evidence="2">
    <location>
        <begin position="20"/>
        <end position="89"/>
    </location>
</feature>
<name>A0A6A4WBI6_AMPAM</name>
<keyword evidence="2" id="KW-0175">Coiled coil</keyword>
<dbReference type="AlphaFoldDB" id="A0A6A4WBI6"/>
<accession>A0A6A4WBI6</accession>
<evidence type="ECO:0000256" key="1">
    <source>
        <dbReference type="ARBA" id="ARBA00009550"/>
    </source>
</evidence>
<gene>
    <name evidence="3" type="primary">Txlng</name>
    <name evidence="3" type="ORF">FJT64_027931</name>
</gene>
<dbReference type="Proteomes" id="UP000440578">
    <property type="component" value="Unassembled WGS sequence"/>
</dbReference>
<dbReference type="OrthoDB" id="425555at2759"/>
<keyword evidence="4" id="KW-1185">Reference proteome</keyword>
<proteinExistence type="inferred from homology"/>
<feature type="coiled-coil region" evidence="2">
    <location>
        <begin position="126"/>
        <end position="157"/>
    </location>
</feature>
<evidence type="ECO:0000313" key="4">
    <source>
        <dbReference type="Proteomes" id="UP000440578"/>
    </source>
</evidence>
<evidence type="ECO:0000256" key="2">
    <source>
        <dbReference type="SAM" id="Coils"/>
    </source>
</evidence>
<dbReference type="EMBL" id="VIIS01001378">
    <property type="protein sequence ID" value="KAF0299281.1"/>
    <property type="molecule type" value="Genomic_DNA"/>
</dbReference>
<comment type="similarity">
    <text evidence="1">Belongs to the taxilin family.</text>
</comment>
<dbReference type="Pfam" id="PF09728">
    <property type="entry name" value="Taxilin"/>
    <property type="match status" value="2"/>
</dbReference>
<dbReference type="Gene3D" id="1.10.287.1490">
    <property type="match status" value="1"/>
</dbReference>
<sequence>MPTPSVLEASADPEVDLQHLAELCRRHAEHQEDNKRMQTSVRKLNHRLEQLQRESSALQSEQARSVLTRSQLEALCRQLQAQNRAIKEEGVVRAREECEKRRTASVQFQSTLSEIAGAVADGSQKNARLTEENASIARQLSELCQKYEQKNKAVGAQKAQYKALQAADSRLRAQLETYSTRFDNIQRELASSNGTFDSYKSEMARMQETISWLEGESASWRQKCAANNQALLRMAQHKQTSDAVLATQRRRLETLQRLHTALERRAGLGRGGTPTGYHN</sequence>
<organism evidence="3 4">
    <name type="scientific">Amphibalanus amphitrite</name>
    <name type="common">Striped barnacle</name>
    <name type="synonym">Balanus amphitrite</name>
    <dbReference type="NCBI Taxonomy" id="1232801"/>
    <lineage>
        <taxon>Eukaryota</taxon>
        <taxon>Metazoa</taxon>
        <taxon>Ecdysozoa</taxon>
        <taxon>Arthropoda</taxon>
        <taxon>Crustacea</taxon>
        <taxon>Multicrustacea</taxon>
        <taxon>Cirripedia</taxon>
        <taxon>Thoracica</taxon>
        <taxon>Thoracicalcarea</taxon>
        <taxon>Balanomorpha</taxon>
        <taxon>Balanoidea</taxon>
        <taxon>Balanidae</taxon>
        <taxon>Amphibalaninae</taxon>
        <taxon>Amphibalanus</taxon>
    </lineage>
</organism>
<reference evidence="3 4" key="1">
    <citation type="submission" date="2019-07" db="EMBL/GenBank/DDBJ databases">
        <title>Draft genome assembly of a fouling barnacle, Amphibalanus amphitrite (Darwin, 1854): The first reference genome for Thecostraca.</title>
        <authorList>
            <person name="Kim W."/>
        </authorList>
    </citation>
    <scope>NUCLEOTIDE SEQUENCE [LARGE SCALE GENOMIC DNA]</scope>
    <source>
        <strain evidence="3">SNU_AA5</strain>
        <tissue evidence="3">Soma without cirri and trophi</tissue>
    </source>
</reference>
<protein>
    <submittedName>
        <fullName evidence="3">Gamma-taxilin</fullName>
    </submittedName>
</protein>
<comment type="caution">
    <text evidence="3">The sequence shown here is derived from an EMBL/GenBank/DDBJ whole genome shotgun (WGS) entry which is preliminary data.</text>
</comment>
<dbReference type="GO" id="GO:0019905">
    <property type="term" value="F:syntaxin binding"/>
    <property type="evidence" value="ECO:0007669"/>
    <property type="project" value="InterPro"/>
</dbReference>
<dbReference type="InterPro" id="IPR026183">
    <property type="entry name" value="Taxilin_fam"/>
</dbReference>
<dbReference type="PANTHER" id="PTHR16127">
    <property type="entry name" value="TAXILIN"/>
    <property type="match status" value="1"/>
</dbReference>